<keyword evidence="8" id="KW-1185">Reference proteome</keyword>
<organism evidence="7 8">
    <name type="scientific">Dendrobium chrysotoxum</name>
    <name type="common">Orchid</name>
    <dbReference type="NCBI Taxonomy" id="161865"/>
    <lineage>
        <taxon>Eukaryota</taxon>
        <taxon>Viridiplantae</taxon>
        <taxon>Streptophyta</taxon>
        <taxon>Embryophyta</taxon>
        <taxon>Tracheophyta</taxon>
        <taxon>Spermatophyta</taxon>
        <taxon>Magnoliopsida</taxon>
        <taxon>Liliopsida</taxon>
        <taxon>Asparagales</taxon>
        <taxon>Orchidaceae</taxon>
        <taxon>Epidendroideae</taxon>
        <taxon>Malaxideae</taxon>
        <taxon>Dendrobiinae</taxon>
        <taxon>Dendrobium</taxon>
    </lineage>
</organism>
<keyword evidence="2" id="KW-0217">Developmental protein</keyword>
<evidence type="ECO:0000256" key="2">
    <source>
        <dbReference type="ARBA" id="ARBA00022473"/>
    </source>
</evidence>
<protein>
    <submittedName>
        <fullName evidence="7">Uncharacterized protein</fullName>
    </submittedName>
</protein>
<evidence type="ECO:0000256" key="4">
    <source>
        <dbReference type="ARBA" id="ARBA00023054"/>
    </source>
</evidence>
<reference evidence="7 8" key="1">
    <citation type="journal article" date="2021" name="Hortic Res">
        <title>Chromosome-scale assembly of the Dendrobium chrysotoxum genome enhances the understanding of orchid evolution.</title>
        <authorList>
            <person name="Zhang Y."/>
            <person name="Zhang G.Q."/>
            <person name="Zhang D."/>
            <person name="Liu X.D."/>
            <person name="Xu X.Y."/>
            <person name="Sun W.H."/>
            <person name="Yu X."/>
            <person name="Zhu X."/>
            <person name="Wang Z.W."/>
            <person name="Zhao X."/>
            <person name="Zhong W.Y."/>
            <person name="Chen H."/>
            <person name="Yin W.L."/>
            <person name="Huang T."/>
            <person name="Niu S.C."/>
            <person name="Liu Z.J."/>
        </authorList>
    </citation>
    <scope>NUCLEOTIDE SEQUENCE [LARGE SCALE GENOMIC DNA]</scope>
    <source>
        <strain evidence="7">Lindl</strain>
    </source>
</reference>
<evidence type="ECO:0000313" key="7">
    <source>
        <dbReference type="EMBL" id="KAH0465673.1"/>
    </source>
</evidence>
<proteinExistence type="inferred from homology"/>
<evidence type="ECO:0000313" key="8">
    <source>
        <dbReference type="Proteomes" id="UP000775213"/>
    </source>
</evidence>
<dbReference type="PANTHER" id="PTHR33405:SF17">
    <property type="entry name" value="PROTEIN FLC EXPRESSOR"/>
    <property type="match status" value="1"/>
</dbReference>
<comment type="caution">
    <text evidence="7">The sequence shown here is derived from an EMBL/GenBank/DDBJ whole genome shotgun (WGS) entry which is preliminary data.</text>
</comment>
<evidence type="ECO:0000256" key="5">
    <source>
        <dbReference type="ARBA" id="ARBA00023089"/>
    </source>
</evidence>
<dbReference type="PANTHER" id="PTHR33405">
    <property type="entry name" value="PROTEIN FLX-LIKE 2"/>
    <property type="match status" value="1"/>
</dbReference>
<feature type="coiled-coil region" evidence="6">
    <location>
        <begin position="194"/>
        <end position="235"/>
    </location>
</feature>
<comment type="similarity">
    <text evidence="1">Belongs to the FLX family.</text>
</comment>
<dbReference type="Proteomes" id="UP000775213">
    <property type="component" value="Unassembled WGS sequence"/>
</dbReference>
<gene>
    <name evidence="7" type="ORF">IEQ34_005776</name>
</gene>
<keyword evidence="3" id="KW-0221">Differentiation</keyword>
<dbReference type="EMBL" id="JAGFBR010000006">
    <property type="protein sequence ID" value="KAH0465673.1"/>
    <property type="molecule type" value="Genomic_DNA"/>
</dbReference>
<keyword evidence="5" id="KW-0287">Flowering</keyword>
<accession>A0AAV7HCD2</accession>
<dbReference type="GO" id="GO:0030154">
    <property type="term" value="P:cell differentiation"/>
    <property type="evidence" value="ECO:0007669"/>
    <property type="project" value="UniProtKB-KW"/>
</dbReference>
<keyword evidence="4 6" id="KW-0175">Coiled coil</keyword>
<evidence type="ECO:0000256" key="3">
    <source>
        <dbReference type="ARBA" id="ARBA00022782"/>
    </source>
</evidence>
<dbReference type="InterPro" id="IPR040353">
    <property type="entry name" value="FLX/FLX-like"/>
</dbReference>
<name>A0AAV7HCD2_DENCH</name>
<evidence type="ECO:0000256" key="1">
    <source>
        <dbReference type="ARBA" id="ARBA00005405"/>
    </source>
</evidence>
<dbReference type="GO" id="GO:0009908">
    <property type="term" value="P:flower development"/>
    <property type="evidence" value="ECO:0007669"/>
    <property type="project" value="UniProtKB-KW"/>
</dbReference>
<evidence type="ECO:0000256" key="6">
    <source>
        <dbReference type="SAM" id="Coils"/>
    </source>
</evidence>
<dbReference type="AlphaFoldDB" id="A0AAV7HCD2"/>
<sequence length="374" mass="41543">MLDEDLILRKSQIILLDEHDEHKVATHNLISLFNGSPPKPKFPAICLLHCALFIKTLISPIHTVLQAMAGRGRVIPSHVLQLRDGQPPRLGPQIVHILDETSLLRRLPLPHAPPPSIIALEDRLAAQHREIQVLLSDNQHLAATHVALKQELDASRNELRVASAASARVQVERDAEVREVLERSLKADAEARVVEEMRAELTQVRADVQKLGAARNDLLERLQGLKVEFSRTREELGQASAMRDEIEAMSREIQRGRAAVEYEKKARAENLAQSQEMQKNMISMAREVEKLRVELDNAEKRARASAAASAAVAANPSLGYTDAYRNTGMVYGGNAYTAAYNLHQVQQSADVSNQYGQVASAHTGYDIHQSYATR</sequence>
<feature type="coiled-coil region" evidence="6">
    <location>
        <begin position="274"/>
        <end position="308"/>
    </location>
</feature>